<reference evidence="9 10" key="1">
    <citation type="journal article" date="2017" name="Mol. Ecol.">
        <title>Comparative and population genomic landscape of Phellinus noxius: A hypervariable fungus causing root rot in trees.</title>
        <authorList>
            <person name="Chung C.L."/>
            <person name="Lee T.J."/>
            <person name="Akiba M."/>
            <person name="Lee H.H."/>
            <person name="Kuo T.H."/>
            <person name="Liu D."/>
            <person name="Ke H.M."/>
            <person name="Yokoi T."/>
            <person name="Roa M.B."/>
            <person name="Lu M.J."/>
            <person name="Chang Y.Y."/>
            <person name="Ann P.J."/>
            <person name="Tsai J.N."/>
            <person name="Chen C.Y."/>
            <person name="Tzean S.S."/>
            <person name="Ota Y."/>
            <person name="Hattori T."/>
            <person name="Sahashi N."/>
            <person name="Liou R.F."/>
            <person name="Kikuchi T."/>
            <person name="Tsai I.J."/>
        </authorList>
    </citation>
    <scope>NUCLEOTIDE SEQUENCE [LARGE SCALE GENOMIC DNA]</scope>
    <source>
        <strain evidence="9 10">FFPRI411160</strain>
    </source>
</reference>
<dbReference type="EMBL" id="NBII01000002">
    <property type="protein sequence ID" value="PAV22211.1"/>
    <property type="molecule type" value="Genomic_DNA"/>
</dbReference>
<keyword evidence="2 5" id="KW-0808">Transferase</keyword>
<evidence type="ECO:0000313" key="9">
    <source>
        <dbReference type="EMBL" id="PAV22211.1"/>
    </source>
</evidence>
<dbReference type="PANTHER" id="PTHR13734:SF5">
    <property type="entry name" value="CCA TRNA NUCLEOTIDYLTRANSFERASE, MITOCHONDRIAL"/>
    <property type="match status" value="1"/>
</dbReference>
<dbReference type="InterPro" id="IPR043519">
    <property type="entry name" value="NT_sf"/>
</dbReference>
<evidence type="ECO:0000256" key="2">
    <source>
        <dbReference type="ARBA" id="ARBA00022679"/>
    </source>
</evidence>
<accession>A0A286URK3</accession>
<feature type="region of interest" description="Disordered" evidence="6">
    <location>
        <begin position="536"/>
        <end position="561"/>
    </location>
</feature>
<keyword evidence="10" id="KW-1185">Reference proteome</keyword>
<dbReference type="PANTHER" id="PTHR13734">
    <property type="entry name" value="TRNA-NUCLEOTIDYLTRANSFERASE"/>
    <property type="match status" value="1"/>
</dbReference>
<dbReference type="Pfam" id="PF12627">
    <property type="entry name" value="PolyA_pol_RNAbd"/>
    <property type="match status" value="1"/>
</dbReference>
<evidence type="ECO:0000259" key="7">
    <source>
        <dbReference type="Pfam" id="PF01743"/>
    </source>
</evidence>
<proteinExistence type="inferred from homology"/>
<dbReference type="GO" id="GO:0001680">
    <property type="term" value="P:tRNA 3'-terminal CCA addition"/>
    <property type="evidence" value="ECO:0007669"/>
    <property type="project" value="UniProtKB-ARBA"/>
</dbReference>
<name>A0A286URK3_9AGAM</name>
<dbReference type="InParanoid" id="A0A286URK3"/>
<evidence type="ECO:0000256" key="1">
    <source>
        <dbReference type="ARBA" id="ARBA00007265"/>
    </source>
</evidence>
<dbReference type="SUPFAM" id="SSF81301">
    <property type="entry name" value="Nucleotidyltransferase"/>
    <property type="match status" value="1"/>
</dbReference>
<dbReference type="OrthoDB" id="445712at2759"/>
<keyword evidence="4 5" id="KW-0694">RNA-binding</keyword>
<dbReference type="GO" id="GO:0052929">
    <property type="term" value="F:ATP:3'-cytidine-cytidine-tRNA adenylyltransferase activity"/>
    <property type="evidence" value="ECO:0007669"/>
    <property type="project" value="TreeGrafter"/>
</dbReference>
<protein>
    <submittedName>
        <fullName evidence="9">Trna nucleotidyltransferase</fullName>
    </submittedName>
</protein>
<evidence type="ECO:0000256" key="3">
    <source>
        <dbReference type="ARBA" id="ARBA00022741"/>
    </source>
</evidence>
<dbReference type="GO" id="GO:0000166">
    <property type="term" value="F:nucleotide binding"/>
    <property type="evidence" value="ECO:0007669"/>
    <property type="project" value="UniProtKB-KW"/>
</dbReference>
<evidence type="ECO:0000259" key="8">
    <source>
        <dbReference type="Pfam" id="PF12627"/>
    </source>
</evidence>
<comment type="similarity">
    <text evidence="1 5">Belongs to the tRNA nucleotidyltransferase/poly(A) polymerase family.</text>
</comment>
<evidence type="ECO:0000313" key="10">
    <source>
        <dbReference type="Proteomes" id="UP000217199"/>
    </source>
</evidence>
<dbReference type="GO" id="GO:0052927">
    <property type="term" value="F:CC tRNA cytidylyltransferase activity"/>
    <property type="evidence" value="ECO:0007669"/>
    <property type="project" value="TreeGrafter"/>
</dbReference>
<evidence type="ECO:0000256" key="4">
    <source>
        <dbReference type="ARBA" id="ARBA00022884"/>
    </source>
</evidence>
<sequence>MVKNISLKSLHTETPIVVPSKQEIRLTPEEDQLCTLLDECRKDLASKGQEVECRFAGGWVRDKLLGTQSNDIDVALANIMGVSFAEKFVDYVASKNLPVKTVATIARNPEQSKHLETAKTTVLGIELDLVNLRSESYTEDSRIPTQMNLGTPLEDALRRDITINALFYNVHSREVEDHTQKGLEDLQNGILRTPLAPFETFKDDPLRVVRCLRFASRFGFKMVPEIEAAMQNEEIQAAIVSKISRERIGEELDKMMKGRDPLHSIRLITSLNLHPSIFSVPPAFSNTFSPDPSPRGTALSAAIILQALLSPEFNKSLQLPSPHPLLLSQLDSDKTLRPRLFLASALTPYALVKYTNPKKKSIIPAVEIVIREGLKLGLQNHYADGIPALYNSAEILHGIDTSKFEGDGERARIGLLLRTKSVHNSITGSHWTSSILFSLVQELVSIWDAENDNLGYDLAVGVVERYNRFIQRIVELKLPGSIDDKPLLNGKEVVSLLGASKPGQWTGAALALVSEWALDHPEGTKEECASWLKEQHAAGKVDTGGNSDSAPPVKKAKVTGK</sequence>
<dbReference type="GO" id="GO:0005739">
    <property type="term" value="C:mitochondrion"/>
    <property type="evidence" value="ECO:0007669"/>
    <property type="project" value="UniProtKB-ARBA"/>
</dbReference>
<dbReference type="Gene3D" id="3.30.460.10">
    <property type="entry name" value="Beta Polymerase, domain 2"/>
    <property type="match status" value="1"/>
</dbReference>
<dbReference type="STRING" id="2282107.A0A286URK3"/>
<dbReference type="InterPro" id="IPR032828">
    <property type="entry name" value="PolyA_RNA-bd"/>
</dbReference>
<organism evidence="9 10">
    <name type="scientific">Pyrrhoderma noxium</name>
    <dbReference type="NCBI Taxonomy" id="2282107"/>
    <lineage>
        <taxon>Eukaryota</taxon>
        <taxon>Fungi</taxon>
        <taxon>Dikarya</taxon>
        <taxon>Basidiomycota</taxon>
        <taxon>Agaricomycotina</taxon>
        <taxon>Agaricomycetes</taxon>
        <taxon>Hymenochaetales</taxon>
        <taxon>Hymenochaetaceae</taxon>
        <taxon>Pyrrhoderma</taxon>
    </lineage>
</organism>
<dbReference type="GO" id="GO:0003723">
    <property type="term" value="F:RNA binding"/>
    <property type="evidence" value="ECO:0007669"/>
    <property type="project" value="UniProtKB-KW"/>
</dbReference>
<gene>
    <name evidence="9" type="ORF">PNOK_0216800</name>
</gene>
<feature type="domain" description="Poly A polymerase head" evidence="7">
    <location>
        <begin position="53"/>
        <end position="192"/>
    </location>
</feature>
<dbReference type="FunFam" id="3.30.460.10:FF:000019">
    <property type="entry name" value="tRNA nucleotidyltransferase cca2"/>
    <property type="match status" value="1"/>
</dbReference>
<comment type="caution">
    <text evidence="9">The sequence shown here is derived from an EMBL/GenBank/DDBJ whole genome shotgun (WGS) entry which is preliminary data.</text>
</comment>
<dbReference type="InterPro" id="IPR002646">
    <property type="entry name" value="PolA_pol_head_dom"/>
</dbReference>
<dbReference type="SUPFAM" id="SSF81891">
    <property type="entry name" value="Poly A polymerase C-terminal region-like"/>
    <property type="match status" value="1"/>
</dbReference>
<evidence type="ECO:0000256" key="6">
    <source>
        <dbReference type="SAM" id="MobiDB-lite"/>
    </source>
</evidence>
<dbReference type="AlphaFoldDB" id="A0A286URK3"/>
<dbReference type="CDD" id="cd05398">
    <property type="entry name" value="NT_ClassII-CCAase"/>
    <property type="match status" value="1"/>
</dbReference>
<evidence type="ECO:0000256" key="5">
    <source>
        <dbReference type="RuleBase" id="RU003953"/>
    </source>
</evidence>
<dbReference type="Proteomes" id="UP000217199">
    <property type="component" value="Unassembled WGS sequence"/>
</dbReference>
<keyword evidence="3" id="KW-0547">Nucleotide-binding</keyword>
<dbReference type="Pfam" id="PF01743">
    <property type="entry name" value="PolyA_pol"/>
    <property type="match status" value="1"/>
</dbReference>
<dbReference type="FunCoup" id="A0A286URK3">
    <property type="interactions" value="498"/>
</dbReference>
<dbReference type="Gene3D" id="1.10.3090.10">
    <property type="entry name" value="cca-adding enzyme, domain 2"/>
    <property type="match status" value="1"/>
</dbReference>
<feature type="domain" description="tRNA nucleotidyltransferase/poly(A) polymerase RNA and SrmB- binding" evidence="8">
    <location>
        <begin position="219"/>
        <end position="278"/>
    </location>
</feature>